<dbReference type="Proteomes" id="UP000034307">
    <property type="component" value="Unassembled WGS sequence"/>
</dbReference>
<protein>
    <recommendedName>
        <fullName evidence="4">Baseplate protein J-like domain-containing protein</fullName>
    </recommendedName>
</protein>
<reference evidence="2 3" key="1">
    <citation type="journal article" date="2015" name="Nature">
        <title>rRNA introns, odd ribosomes, and small enigmatic genomes across a large radiation of phyla.</title>
        <authorList>
            <person name="Brown C.T."/>
            <person name="Hug L.A."/>
            <person name="Thomas B.C."/>
            <person name="Sharon I."/>
            <person name="Castelle C.J."/>
            <person name="Singh A."/>
            <person name="Wilkins M.J."/>
            <person name="Williams K.H."/>
            <person name="Banfield J.F."/>
        </authorList>
    </citation>
    <scope>NUCLEOTIDE SEQUENCE [LARGE SCALE GENOMIC DNA]</scope>
</reference>
<sequence>MQLPFLKKSPNTSTREYFFALEIDHGLIKSAVWSVINDKPQVLAVSSNQSWDDKSEDSLITAADAALSDATSHLDPTGKVNIHKVIFGLPADWVGADKISSTQLHHLKALSEKLDLQPMGFVVTPEAATKYLQFTEGVPPTTILIGFWPHILEITLVRLGKIDGTQLVHKSAHLADDVVEGLSRFSDIDMLPSRMLLYDSGIDLEEIKQLLLAHPWQAPTKHLPFLHFPKVEILPSDFTIRAIALSGGSEVAQATGLINSASETAVEQETVSEPAHSAADLGFVKDVDIITQSPPPPPPAPSPPPPPPPPPTPKPKLRLPKAEVILFVTPKNLEHQFELVAGGKDLPAESMEAAVSADKSISTTGSKLVGDKATGAVSIANNAKTARSFPAGTILTSPSGLKFVLDETVAVASGSGDVFNPQPAKAVAKITASQIGGDYNLSAGTVFRVGTYAETETAAKNDAAISGGTSRQAKVVSKDDAAKLRADLSESLKSIAKDELSQKVSSEDQLITESISLLSLSESFDHKVDEEADNVTLKLSATARGLVVSKSELQSIIDAQVNPQIPAGYVFDTDVTQSMAVKKADKTTATFQVHVAAQLLPQMDVSQIAKDLTGKYPDRAKEYLQSLPAVGQIDILISPKMPAFLATLPRISKNITVSVRPLK</sequence>
<dbReference type="EMBL" id="LCNO01000008">
    <property type="protein sequence ID" value="KKU57914.1"/>
    <property type="molecule type" value="Genomic_DNA"/>
</dbReference>
<dbReference type="STRING" id="1618358.UX80_C0008G0027"/>
<feature type="compositionally biased region" description="Pro residues" evidence="1">
    <location>
        <begin position="293"/>
        <end position="314"/>
    </location>
</feature>
<evidence type="ECO:0000256" key="1">
    <source>
        <dbReference type="SAM" id="MobiDB-lite"/>
    </source>
</evidence>
<accession>A0A0G1RKR6</accession>
<evidence type="ECO:0000313" key="3">
    <source>
        <dbReference type="Proteomes" id="UP000034307"/>
    </source>
</evidence>
<dbReference type="AlphaFoldDB" id="A0A0G1RKR6"/>
<organism evidence="2 3">
    <name type="scientific">Candidatus Amesbacteria bacterium GW2011_GWA2_47_11b</name>
    <dbReference type="NCBI Taxonomy" id="1618358"/>
    <lineage>
        <taxon>Bacteria</taxon>
        <taxon>Candidatus Amesiibacteriota</taxon>
    </lineage>
</organism>
<comment type="caution">
    <text evidence="2">The sequence shown here is derived from an EMBL/GenBank/DDBJ whole genome shotgun (WGS) entry which is preliminary data.</text>
</comment>
<name>A0A0G1RKR6_9BACT</name>
<evidence type="ECO:0008006" key="4">
    <source>
        <dbReference type="Google" id="ProtNLM"/>
    </source>
</evidence>
<gene>
    <name evidence="2" type="ORF">UX80_C0008G0027</name>
</gene>
<evidence type="ECO:0000313" key="2">
    <source>
        <dbReference type="EMBL" id="KKU57914.1"/>
    </source>
</evidence>
<feature type="region of interest" description="Disordered" evidence="1">
    <location>
        <begin position="288"/>
        <end position="317"/>
    </location>
</feature>
<proteinExistence type="predicted"/>